<feature type="region of interest" description="Disordered" evidence="1">
    <location>
        <begin position="162"/>
        <end position="181"/>
    </location>
</feature>
<dbReference type="EMBL" id="JALJOS010000008">
    <property type="protein sequence ID" value="KAK9835801.1"/>
    <property type="molecule type" value="Genomic_DNA"/>
</dbReference>
<feature type="compositionally biased region" description="Polar residues" evidence="1">
    <location>
        <begin position="661"/>
        <end position="677"/>
    </location>
</feature>
<feature type="compositionally biased region" description="Polar residues" evidence="1">
    <location>
        <begin position="281"/>
        <end position="292"/>
    </location>
</feature>
<organism evidence="2 3">
    <name type="scientific">Apatococcus lobatus</name>
    <dbReference type="NCBI Taxonomy" id="904363"/>
    <lineage>
        <taxon>Eukaryota</taxon>
        <taxon>Viridiplantae</taxon>
        <taxon>Chlorophyta</taxon>
        <taxon>core chlorophytes</taxon>
        <taxon>Trebouxiophyceae</taxon>
        <taxon>Chlorellales</taxon>
        <taxon>Chlorellaceae</taxon>
        <taxon>Apatococcus</taxon>
    </lineage>
</organism>
<comment type="caution">
    <text evidence="2">The sequence shown here is derived from an EMBL/GenBank/DDBJ whole genome shotgun (WGS) entry which is preliminary data.</text>
</comment>
<reference evidence="2 3" key="1">
    <citation type="journal article" date="2024" name="Nat. Commun.">
        <title>Phylogenomics reveals the evolutionary origins of lichenization in chlorophyte algae.</title>
        <authorList>
            <person name="Puginier C."/>
            <person name="Libourel C."/>
            <person name="Otte J."/>
            <person name="Skaloud P."/>
            <person name="Haon M."/>
            <person name="Grisel S."/>
            <person name="Petersen M."/>
            <person name="Berrin J.G."/>
            <person name="Delaux P.M."/>
            <person name="Dal Grande F."/>
            <person name="Keller J."/>
        </authorList>
    </citation>
    <scope>NUCLEOTIDE SEQUENCE [LARGE SCALE GENOMIC DNA]</scope>
    <source>
        <strain evidence="2 3">SAG 2145</strain>
    </source>
</reference>
<dbReference type="AlphaFoldDB" id="A0AAW1RPZ6"/>
<feature type="compositionally biased region" description="Basic and acidic residues" evidence="1">
    <location>
        <begin position="303"/>
        <end position="313"/>
    </location>
</feature>
<feature type="region of interest" description="Disordered" evidence="1">
    <location>
        <begin position="478"/>
        <end position="577"/>
    </location>
</feature>
<feature type="region of interest" description="Disordered" evidence="1">
    <location>
        <begin position="279"/>
        <end position="317"/>
    </location>
</feature>
<sequence length="720" mass="77394">MVSSLCRTLVLVRPTLQSQSRSHRKPVCLFHPTFPLLAWKQHRQLQLASRITGPVRSSGYVTQANSDEVSEPDRDSKFLDALLLAYMACQHRALLACQCLCETGIQMHREGYRLEDVQLIVAAAGLASGNKLLTALEQEVLLSWVAVVFLSLQEAGVPCDLKEHSGRDNRPSTSAETSRMVQGMRGMVRQTREMYAGGINSQRLVLQQSLAFIESSQGPSPRMEESSLPPTVKVMQRQSLLIIITFEMAAAMGFQGAASGLPDNTLLFNAGPSASLWAAAQSKSRSMQQQQPASTSGASAKSKSCEPDTRSGEDLTEDDEGVFALRPKLSHPPCYIYAFLTPLRFPEPSQPDPDTGTWQGMPRLPANALRPAAVRLLMGFMGAAWGSLYSLQAFCADVRGCYRVGWAPQQLFNVLGPEELGQGISIVPTLGPGGTDPWRRHGNTLLFARWLSTVFMTLEQLGEPHPCQAAGNPSWAWINPSSHVSPPQPPRTSPAVPSANRAAPSDTNQPSQSSSNVHPSSSCSSDPGSNSGSQQTPLPGQQAASRSSSADGASQQAGQGDESGNLPDSAASRSDAEAAGMADFVRYALQHARSQLDGGADPPEPSSEVLKSVDLDGPMLHGLPWREPASNALPAGPQEEAPMQQDAADKQPGLDQAPLHDNQTQDRQSLAESSSAGTKAHDADRFVVMRDAELLRTSSSIAVWQQQLELVRITLTDQAS</sequence>
<feature type="compositionally biased region" description="Polar residues" evidence="1">
    <location>
        <begin position="171"/>
        <end position="180"/>
    </location>
</feature>
<dbReference type="Proteomes" id="UP001438707">
    <property type="component" value="Unassembled WGS sequence"/>
</dbReference>
<evidence type="ECO:0000313" key="3">
    <source>
        <dbReference type="Proteomes" id="UP001438707"/>
    </source>
</evidence>
<accession>A0AAW1RPZ6</accession>
<name>A0AAW1RPZ6_9CHLO</name>
<gene>
    <name evidence="2" type="ORF">WJX74_008291</name>
</gene>
<keyword evidence="3" id="KW-1185">Reference proteome</keyword>
<feature type="compositionally biased region" description="Low complexity" evidence="1">
    <location>
        <begin position="508"/>
        <end position="577"/>
    </location>
</feature>
<feature type="region of interest" description="Disordered" evidence="1">
    <location>
        <begin position="593"/>
        <end position="685"/>
    </location>
</feature>
<feature type="compositionally biased region" description="Low complexity" evidence="1">
    <location>
        <begin position="293"/>
        <end position="302"/>
    </location>
</feature>
<proteinExistence type="predicted"/>
<protein>
    <submittedName>
        <fullName evidence="2">Uncharacterized protein</fullName>
    </submittedName>
</protein>
<evidence type="ECO:0000256" key="1">
    <source>
        <dbReference type="SAM" id="MobiDB-lite"/>
    </source>
</evidence>
<evidence type="ECO:0000313" key="2">
    <source>
        <dbReference type="EMBL" id="KAK9835801.1"/>
    </source>
</evidence>